<evidence type="ECO:0000313" key="12">
    <source>
        <dbReference type="Proteomes" id="UP001208570"/>
    </source>
</evidence>
<keyword evidence="5" id="KW-0732">Signal</keyword>
<keyword evidence="3" id="KW-1003">Cell membrane</keyword>
<evidence type="ECO:0000256" key="6">
    <source>
        <dbReference type="ARBA" id="ARBA00022989"/>
    </source>
</evidence>
<evidence type="ECO:0000256" key="4">
    <source>
        <dbReference type="ARBA" id="ARBA00022692"/>
    </source>
</evidence>
<dbReference type="GO" id="GO:0005886">
    <property type="term" value="C:plasma membrane"/>
    <property type="evidence" value="ECO:0007669"/>
    <property type="project" value="UniProtKB-SubCell"/>
</dbReference>
<evidence type="ECO:0000256" key="7">
    <source>
        <dbReference type="ARBA" id="ARBA00023065"/>
    </source>
</evidence>
<sequence>MYQINIVSRLWFIAIMTSPHLETSHSVELVPCDMRMDQSLDGLHLDCSNRNLEALPRHLGNQCVVSIDLSRNIFKTLERFDFRGLSSIRKLNISACNIEKVSSSAFQDLVLLEELDMKNNPVVGSGLPNGLFTPLPKLRRLFVSAPDTSTSDMIHWEELSNLTEIILTPRSNNSFKHVACS</sequence>
<evidence type="ECO:0000256" key="2">
    <source>
        <dbReference type="ARBA" id="ARBA00022448"/>
    </source>
</evidence>
<dbReference type="PANTHER" id="PTHR46473:SF10">
    <property type="entry name" value="LD45603P-RELATED"/>
    <property type="match status" value="1"/>
</dbReference>
<dbReference type="SUPFAM" id="SSF52058">
    <property type="entry name" value="L domain-like"/>
    <property type="match status" value="1"/>
</dbReference>
<dbReference type="Gene3D" id="3.80.10.10">
    <property type="entry name" value="Ribonuclease Inhibitor"/>
    <property type="match status" value="1"/>
</dbReference>
<keyword evidence="12" id="KW-1185">Reference proteome</keyword>
<comment type="caution">
    <text evidence="11">The sequence shown here is derived from an EMBL/GenBank/DDBJ whole genome shotgun (WGS) entry which is preliminary data.</text>
</comment>
<dbReference type="EMBL" id="JAODUP010003615">
    <property type="protein sequence ID" value="KAK2138179.1"/>
    <property type="molecule type" value="Genomic_DNA"/>
</dbReference>
<comment type="subcellular location">
    <subcellularLocation>
        <location evidence="1">Cell membrane</location>
        <topology evidence="1">Single-pass membrane protein</topology>
    </subcellularLocation>
</comment>
<accession>A0AAD9IN50</accession>
<gene>
    <name evidence="11" type="ORF">LSH36_3620g00003</name>
</gene>
<keyword evidence="10" id="KW-0407">Ion channel</keyword>
<dbReference type="InterPro" id="IPR032675">
    <property type="entry name" value="LRR_dom_sf"/>
</dbReference>
<evidence type="ECO:0000256" key="3">
    <source>
        <dbReference type="ARBA" id="ARBA00022475"/>
    </source>
</evidence>
<evidence type="ECO:0000256" key="1">
    <source>
        <dbReference type="ARBA" id="ARBA00004162"/>
    </source>
</evidence>
<dbReference type="InterPro" id="IPR001611">
    <property type="entry name" value="Leu-rich_rpt"/>
</dbReference>
<keyword evidence="8" id="KW-0472">Membrane</keyword>
<evidence type="ECO:0000256" key="8">
    <source>
        <dbReference type="ARBA" id="ARBA00023136"/>
    </source>
</evidence>
<protein>
    <submittedName>
        <fullName evidence="11">Uncharacterized protein</fullName>
    </submittedName>
</protein>
<dbReference type="InterPro" id="IPR051432">
    <property type="entry name" value="KCNMA1_auxiliary"/>
</dbReference>
<keyword evidence="9" id="KW-1015">Disulfide bond</keyword>
<dbReference type="Proteomes" id="UP001208570">
    <property type="component" value="Unassembled WGS sequence"/>
</dbReference>
<reference evidence="11" key="1">
    <citation type="journal article" date="2023" name="Mol. Biol. Evol.">
        <title>Third-Generation Sequencing Reveals the Adaptive Role of the Epigenome in Three Deep-Sea Polychaetes.</title>
        <authorList>
            <person name="Perez M."/>
            <person name="Aroh O."/>
            <person name="Sun Y."/>
            <person name="Lan Y."/>
            <person name="Juniper S.K."/>
            <person name="Young C.R."/>
            <person name="Angers B."/>
            <person name="Qian P.Y."/>
        </authorList>
    </citation>
    <scope>NUCLEOTIDE SEQUENCE</scope>
    <source>
        <strain evidence="11">P08H-3</strain>
    </source>
</reference>
<dbReference type="Pfam" id="PF13855">
    <property type="entry name" value="LRR_8"/>
    <property type="match status" value="1"/>
</dbReference>
<evidence type="ECO:0000313" key="11">
    <source>
        <dbReference type="EMBL" id="KAK2138179.1"/>
    </source>
</evidence>
<dbReference type="AlphaFoldDB" id="A0AAD9IN50"/>
<name>A0AAD9IN50_9ANNE</name>
<dbReference type="GO" id="GO:0034220">
    <property type="term" value="P:monoatomic ion transmembrane transport"/>
    <property type="evidence" value="ECO:0007669"/>
    <property type="project" value="UniProtKB-KW"/>
</dbReference>
<proteinExistence type="predicted"/>
<keyword evidence="6" id="KW-1133">Transmembrane helix</keyword>
<dbReference type="PANTHER" id="PTHR46473">
    <property type="entry name" value="GH08155P"/>
    <property type="match status" value="1"/>
</dbReference>
<organism evidence="11 12">
    <name type="scientific">Paralvinella palmiformis</name>
    <dbReference type="NCBI Taxonomy" id="53620"/>
    <lineage>
        <taxon>Eukaryota</taxon>
        <taxon>Metazoa</taxon>
        <taxon>Spiralia</taxon>
        <taxon>Lophotrochozoa</taxon>
        <taxon>Annelida</taxon>
        <taxon>Polychaeta</taxon>
        <taxon>Sedentaria</taxon>
        <taxon>Canalipalpata</taxon>
        <taxon>Terebellida</taxon>
        <taxon>Terebelliformia</taxon>
        <taxon>Alvinellidae</taxon>
        <taxon>Paralvinella</taxon>
    </lineage>
</organism>
<evidence type="ECO:0000256" key="9">
    <source>
        <dbReference type="ARBA" id="ARBA00023157"/>
    </source>
</evidence>
<keyword evidence="4" id="KW-0812">Transmembrane</keyword>
<evidence type="ECO:0000256" key="10">
    <source>
        <dbReference type="ARBA" id="ARBA00023303"/>
    </source>
</evidence>
<keyword evidence="7" id="KW-0406">Ion transport</keyword>
<keyword evidence="2" id="KW-0813">Transport</keyword>
<evidence type="ECO:0000256" key="5">
    <source>
        <dbReference type="ARBA" id="ARBA00022729"/>
    </source>
</evidence>